<evidence type="ECO:0000259" key="3">
    <source>
        <dbReference type="PROSITE" id="PS50160"/>
    </source>
</evidence>
<organism evidence="4">
    <name type="scientific">Bacillus subtilis</name>
    <dbReference type="NCBI Taxonomy" id="1423"/>
    <lineage>
        <taxon>Bacteria</taxon>
        <taxon>Bacillati</taxon>
        <taxon>Bacillota</taxon>
        <taxon>Bacilli</taxon>
        <taxon>Bacillales</taxon>
        <taxon>Bacillaceae</taxon>
        <taxon>Bacillus</taxon>
    </lineage>
</organism>
<dbReference type="CDD" id="cd07906">
    <property type="entry name" value="Adenylation_DNA_ligase_LigD_LigC"/>
    <property type="match status" value="1"/>
</dbReference>
<name>A0A1J0AKT1_BACIU</name>
<dbReference type="InterPro" id="IPR050191">
    <property type="entry name" value="ATP-dep_DNA_ligase"/>
</dbReference>
<reference evidence="4" key="2">
    <citation type="journal article" date="2003" name="Plasmid">
        <title>Bacillus subtilis soil isolates: plasmid replicon analysis and construction of a new theta-replicating vector.</title>
        <authorList>
            <person name="Titok M.A."/>
            <person name="Chapuis J."/>
            <person name="Selezneva Y.V."/>
            <person name="Lagodich A.V."/>
            <person name="Prokulevich V.A."/>
            <person name="Ehrlich S.D."/>
            <person name="Janniere L."/>
        </authorList>
    </citation>
    <scope>NUCLEOTIDE SEQUENCE</scope>
    <source>
        <strain evidence="4">72</strain>
        <plasmid evidence="4">pBS72</plasmid>
    </source>
</reference>
<dbReference type="PANTHER" id="PTHR45674:SF4">
    <property type="entry name" value="DNA LIGASE 1"/>
    <property type="match status" value="1"/>
</dbReference>
<dbReference type="NCBIfam" id="NF005796">
    <property type="entry name" value="PRK07636.1"/>
    <property type="match status" value="1"/>
</dbReference>
<evidence type="ECO:0000256" key="2">
    <source>
        <dbReference type="ARBA" id="ARBA00022598"/>
    </source>
</evidence>
<dbReference type="GO" id="GO:0005524">
    <property type="term" value="F:ATP binding"/>
    <property type="evidence" value="ECO:0007669"/>
    <property type="project" value="InterPro"/>
</dbReference>
<dbReference type="EMBL" id="KX711616">
    <property type="protein sequence ID" value="APB62336.1"/>
    <property type="molecule type" value="Genomic_DNA"/>
</dbReference>
<dbReference type="GO" id="GO:0003910">
    <property type="term" value="F:DNA ligase (ATP) activity"/>
    <property type="evidence" value="ECO:0007669"/>
    <property type="project" value="InterPro"/>
</dbReference>
<keyword evidence="2 4" id="KW-0436">Ligase</keyword>
<accession>A0A1J0AKT1</accession>
<evidence type="ECO:0000313" key="4">
    <source>
        <dbReference type="EMBL" id="APB62336.1"/>
    </source>
</evidence>
<dbReference type="InterPro" id="IPR012310">
    <property type="entry name" value="DNA_ligase_ATP-dep_cent"/>
</dbReference>
<dbReference type="PROSITE" id="PS50160">
    <property type="entry name" value="DNA_LIGASE_A3"/>
    <property type="match status" value="1"/>
</dbReference>
<dbReference type="Gene3D" id="3.30.470.30">
    <property type="entry name" value="DNA ligase/mRNA capping enzyme"/>
    <property type="match status" value="1"/>
</dbReference>
<feature type="domain" description="ATP-dependent DNA ligase family profile" evidence="3">
    <location>
        <begin position="92"/>
        <end position="182"/>
    </location>
</feature>
<comment type="similarity">
    <text evidence="1">Belongs to the ATP-dependent DNA ligase family.</text>
</comment>
<reference evidence="4" key="1">
    <citation type="journal article" date="2002" name="Mikrobiologiia">
        <title>Soil strain of Bacillus subtilis harboring a large plasmid that mediates high-frequency conjugal mobilization.</title>
        <authorList>
            <person name="Lotareva O.V."/>
            <person name="Poluektova E.U."/>
            <person name="Titok M.A."/>
            <person name="Prozorov A.A."/>
        </authorList>
    </citation>
    <scope>NUCLEOTIDE SEQUENCE</scope>
    <source>
        <strain evidence="4">72</strain>
        <plasmid evidence="4">pBS72</plasmid>
    </source>
</reference>
<dbReference type="GO" id="GO:0006310">
    <property type="term" value="P:DNA recombination"/>
    <property type="evidence" value="ECO:0007669"/>
    <property type="project" value="InterPro"/>
</dbReference>
<dbReference type="Pfam" id="PF01068">
    <property type="entry name" value="DNA_ligase_A_M"/>
    <property type="match status" value="1"/>
</dbReference>
<gene>
    <name evidence="4" type="ORF">pBS72_0670</name>
</gene>
<dbReference type="AlphaFoldDB" id="A0A1J0AKT1"/>
<dbReference type="Gene3D" id="3.30.1490.70">
    <property type="match status" value="1"/>
</dbReference>
<reference evidence="4" key="5">
    <citation type="submission" date="2016-08" db="EMBL/GenBank/DDBJ databases">
        <authorList>
            <person name="Satsunkevich N.E."/>
            <person name="Valentovich L.N."/>
            <person name="Kolomiets E.I."/>
            <person name="Titok M.A."/>
        </authorList>
    </citation>
    <scope>NUCLEOTIDE SEQUENCE</scope>
    <source>
        <strain evidence="4">72</strain>
        <plasmid evidence="4">pBS72</plasmid>
    </source>
</reference>
<keyword evidence="4" id="KW-0614">Plasmid</keyword>
<evidence type="ECO:0000256" key="1">
    <source>
        <dbReference type="ARBA" id="ARBA00007572"/>
    </source>
</evidence>
<sequence>MFISPMLLESTKDPFDDDSYITELKFDGIRLVLSKFNNQIKLYTRHKNEVSSKFPELLNLDVPDGTVLDGEVIVTDADGSPDFEAVMERFMSNKSPHKIVYCIFDVIYSNGQSIASKPLTQRKEALKALGINHPNAFVLDGIKGNGVSYFSMVKEKGLEGIVLKKANSSYEIGRRSKNWIKVINYDFTEVLITGYSRKDIKFLLTYQDGTPAGMMEFMPNPERHKFHLMKKLTSETEDFVFIEPIHCKVKHRFMTKHGKLRLPSFVSWRE</sequence>
<protein>
    <submittedName>
        <fullName evidence="4">ATP-dependent DNA ligase</fullName>
    </submittedName>
</protein>
<dbReference type="GO" id="GO:0006281">
    <property type="term" value="P:DNA repair"/>
    <property type="evidence" value="ECO:0007669"/>
    <property type="project" value="InterPro"/>
</dbReference>
<reference evidence="4" key="3">
    <citation type="journal article" date="2004" name="Mol. Biol. (Mosk.)">
        <title>The replication system of plasmids from Bacillus subtilis environmental isolates.</title>
        <authorList>
            <person name="Lagodich A.V."/>
            <person name="Shtaniuk Iu.V."/>
            <person name="Prozorov A.A."/>
            <person name="Titok M.A."/>
        </authorList>
    </citation>
    <scope>NUCLEOTIDE SEQUENCE</scope>
    <source>
        <strain evidence="4">72</strain>
        <plasmid evidence="4">pBS72</plasmid>
    </source>
</reference>
<dbReference type="SUPFAM" id="SSF56091">
    <property type="entry name" value="DNA ligase/mRNA capping enzyme, catalytic domain"/>
    <property type="match status" value="1"/>
</dbReference>
<proteinExistence type="inferred from homology"/>
<dbReference type="RefSeq" id="WP_172688879.1">
    <property type="nucleotide sequence ID" value="NZ_KX711616.1"/>
</dbReference>
<dbReference type="PANTHER" id="PTHR45674">
    <property type="entry name" value="DNA LIGASE 1/3 FAMILY MEMBER"/>
    <property type="match status" value="1"/>
</dbReference>
<geneLocation type="plasmid" evidence="4">
    <name>pBS72</name>
</geneLocation>
<reference evidence="4" key="4">
    <citation type="journal article" date="2006" name="Microbiology">
        <title>The replicative polymerases PolC and DnaE are required for theta replication of the Bacillus subtilis plasmid pBS72.</title>
        <authorList>
            <person name="Titok M."/>
            <person name="Suski C."/>
            <person name="Dalmais B."/>
            <person name="Ehrlich S.D."/>
            <person name="Janniere L."/>
        </authorList>
    </citation>
    <scope>NUCLEOTIDE SEQUENCE</scope>
    <source>
        <strain evidence="4">72</strain>
        <plasmid evidence="4">pBS72</plasmid>
    </source>
</reference>